<evidence type="ECO:0000313" key="8">
    <source>
        <dbReference type="Proteomes" id="UP001359485"/>
    </source>
</evidence>
<evidence type="ECO:0000256" key="1">
    <source>
        <dbReference type="ARBA" id="ARBA00004141"/>
    </source>
</evidence>
<feature type="transmembrane region" description="Helical" evidence="6">
    <location>
        <begin position="37"/>
        <end position="56"/>
    </location>
</feature>
<evidence type="ECO:0000256" key="3">
    <source>
        <dbReference type="ARBA" id="ARBA00022692"/>
    </source>
</evidence>
<feature type="transmembrane region" description="Helical" evidence="6">
    <location>
        <begin position="146"/>
        <end position="167"/>
    </location>
</feature>
<comment type="similarity">
    <text evidence="2">Belongs to the UPF0359 family.</text>
</comment>
<dbReference type="PANTHER" id="PTHR15876:SF8">
    <property type="entry name" value="TRANSMEMBRANE PROTEIN ADIPOCYTE-ASSOCIATED 1"/>
    <property type="match status" value="1"/>
</dbReference>
<evidence type="ECO:0000313" key="7">
    <source>
        <dbReference type="EMBL" id="KAK6630133.1"/>
    </source>
</evidence>
<dbReference type="PANTHER" id="PTHR15876">
    <property type="entry name" value="TRANSMEMBRANE PROTEIN ADIPOCYTE-ASSOCIATED 1"/>
    <property type="match status" value="1"/>
</dbReference>
<comment type="caution">
    <text evidence="7">The sequence shown here is derived from an EMBL/GenBank/DDBJ whole genome shotgun (WGS) entry which is preliminary data.</text>
</comment>
<feature type="transmembrane region" description="Helical" evidence="6">
    <location>
        <begin position="249"/>
        <end position="271"/>
    </location>
</feature>
<dbReference type="EMBL" id="JAWJWF010000009">
    <property type="protein sequence ID" value="KAK6630133.1"/>
    <property type="molecule type" value="Genomic_DNA"/>
</dbReference>
<name>A0ABR1AW95_POLSC</name>
<accession>A0ABR1AW95</accession>
<evidence type="ECO:0000256" key="4">
    <source>
        <dbReference type="ARBA" id="ARBA00022989"/>
    </source>
</evidence>
<keyword evidence="4 6" id="KW-1133">Transmembrane helix</keyword>
<dbReference type="Pfam" id="PF10160">
    <property type="entry name" value="Tmemb_40"/>
    <property type="match status" value="1"/>
</dbReference>
<evidence type="ECO:0000256" key="2">
    <source>
        <dbReference type="ARBA" id="ARBA00010125"/>
    </source>
</evidence>
<reference evidence="7 8" key="1">
    <citation type="submission" date="2023-09" db="EMBL/GenBank/DDBJ databases">
        <title>Genomes of two closely related lineages of the louse Polyplax serrata with different host specificities.</title>
        <authorList>
            <person name="Martinu J."/>
            <person name="Tarabai H."/>
            <person name="Stefka J."/>
            <person name="Hypsa V."/>
        </authorList>
    </citation>
    <scope>NUCLEOTIDE SEQUENCE [LARGE SCALE GENOMIC DNA]</scope>
    <source>
        <strain evidence="7">98ZLc_SE</strain>
    </source>
</reference>
<organism evidence="7 8">
    <name type="scientific">Polyplax serrata</name>
    <name type="common">Common mouse louse</name>
    <dbReference type="NCBI Taxonomy" id="468196"/>
    <lineage>
        <taxon>Eukaryota</taxon>
        <taxon>Metazoa</taxon>
        <taxon>Ecdysozoa</taxon>
        <taxon>Arthropoda</taxon>
        <taxon>Hexapoda</taxon>
        <taxon>Insecta</taxon>
        <taxon>Pterygota</taxon>
        <taxon>Neoptera</taxon>
        <taxon>Paraneoptera</taxon>
        <taxon>Psocodea</taxon>
        <taxon>Troctomorpha</taxon>
        <taxon>Phthiraptera</taxon>
        <taxon>Anoplura</taxon>
        <taxon>Polyplacidae</taxon>
        <taxon>Polyplax</taxon>
    </lineage>
</organism>
<keyword evidence="5 6" id="KW-0472">Membrane</keyword>
<sequence length="393" mass="44570">MEVVSVQDPRKMYGNSSDLNYHFCEQILYVEIGNSRIRAWDVIIFIPNLLFLLILIARFNRARLKLRATSSPIFITFYGLVVVNVIISLIRCCVSMTMSAAMISAGYTDKILWVIVRFFMLSTEMSVVIFGLAFGHLDSRSSIRHVLLATSFISLAFSITQGTLEVISPDSFSFGNNNVFKHGGMLFWFITSLIFAVAYFMVLILPWTKLRERLVLPTRHSFYMYIFFLAVLDVVQTIGSGLIYYGGYVSGLCMVDVTSCIYFTMFTPLVFHTFLNEFFSITQPSIMFSYKAQIDDAMEEDNVSLPHQQSFSSLKTDSDCIYQSNSVYDSTHFDNHAPMNPLYAASLQSPDSIAGYSIDSSSSLDGYQQNGENFSPKRQYSWVGELPYNMSVN</sequence>
<evidence type="ECO:0008006" key="9">
    <source>
        <dbReference type="Google" id="ProtNLM"/>
    </source>
</evidence>
<keyword evidence="8" id="KW-1185">Reference proteome</keyword>
<proteinExistence type="inferred from homology"/>
<evidence type="ECO:0000256" key="6">
    <source>
        <dbReference type="SAM" id="Phobius"/>
    </source>
</evidence>
<feature type="transmembrane region" description="Helical" evidence="6">
    <location>
        <begin position="111"/>
        <end position="134"/>
    </location>
</feature>
<feature type="transmembrane region" description="Helical" evidence="6">
    <location>
        <begin position="77"/>
        <end position="105"/>
    </location>
</feature>
<feature type="transmembrane region" description="Helical" evidence="6">
    <location>
        <begin position="187"/>
        <end position="210"/>
    </location>
</feature>
<gene>
    <name evidence="7" type="ORF">RUM44_005684</name>
</gene>
<dbReference type="Proteomes" id="UP001359485">
    <property type="component" value="Unassembled WGS sequence"/>
</dbReference>
<feature type="transmembrane region" description="Helical" evidence="6">
    <location>
        <begin position="222"/>
        <end position="243"/>
    </location>
</feature>
<evidence type="ECO:0000256" key="5">
    <source>
        <dbReference type="ARBA" id="ARBA00023136"/>
    </source>
</evidence>
<keyword evidence="3 6" id="KW-0812">Transmembrane</keyword>
<comment type="subcellular location">
    <subcellularLocation>
        <location evidence="1">Membrane</location>
        <topology evidence="1">Multi-pass membrane protein</topology>
    </subcellularLocation>
</comment>
<dbReference type="InterPro" id="IPR018781">
    <property type="entry name" value="TPRA1/CAND2/CAND8"/>
</dbReference>
<protein>
    <recommendedName>
        <fullName evidence="9">Transmembrane protein adipocyte-associated 1 homolog</fullName>
    </recommendedName>
</protein>